<comment type="caution">
    <text evidence="2">The sequence shown here is derived from an EMBL/GenBank/DDBJ whole genome shotgun (WGS) entry which is preliminary data.</text>
</comment>
<keyword evidence="3" id="KW-1185">Reference proteome</keyword>
<accession>A0A842HJC5</accession>
<gene>
    <name evidence="2" type="ORF">H5P28_15120</name>
</gene>
<dbReference type="AlphaFoldDB" id="A0A842HJC5"/>
<name>A0A842HJC5_9BACT</name>
<feature type="transmembrane region" description="Helical" evidence="1">
    <location>
        <begin position="6"/>
        <end position="28"/>
    </location>
</feature>
<evidence type="ECO:0008006" key="4">
    <source>
        <dbReference type="Google" id="ProtNLM"/>
    </source>
</evidence>
<dbReference type="RefSeq" id="WP_185676550.1">
    <property type="nucleotide sequence ID" value="NZ_JACHVB010000044.1"/>
</dbReference>
<keyword evidence="1" id="KW-1133">Transmembrane helix</keyword>
<evidence type="ECO:0000256" key="1">
    <source>
        <dbReference type="SAM" id="Phobius"/>
    </source>
</evidence>
<reference evidence="2 3" key="1">
    <citation type="submission" date="2020-07" db="EMBL/GenBank/DDBJ databases">
        <authorList>
            <person name="Feng X."/>
        </authorList>
    </citation>
    <scope>NUCLEOTIDE SEQUENCE [LARGE SCALE GENOMIC DNA]</scope>
    <source>
        <strain evidence="2 3">JCM31066</strain>
    </source>
</reference>
<sequence>MLNITLIKFILKTGCVTLLLVGGIYMLALSREKCTAIASNLFNVRDLEITTGNVVFLKVMGTIMTLLGLFLIWKFFIYLPPMPKA</sequence>
<dbReference type="EMBL" id="JACHVB010000044">
    <property type="protein sequence ID" value="MBC2595597.1"/>
    <property type="molecule type" value="Genomic_DNA"/>
</dbReference>
<protein>
    <recommendedName>
        <fullName evidence="4">DUF3784 domain-containing protein</fullName>
    </recommendedName>
</protein>
<dbReference type="Proteomes" id="UP000546464">
    <property type="component" value="Unassembled WGS sequence"/>
</dbReference>
<evidence type="ECO:0000313" key="3">
    <source>
        <dbReference type="Proteomes" id="UP000546464"/>
    </source>
</evidence>
<proteinExistence type="predicted"/>
<keyword evidence="1" id="KW-0472">Membrane</keyword>
<organism evidence="2 3">
    <name type="scientific">Ruficoccus amylovorans</name>
    <dbReference type="NCBI Taxonomy" id="1804625"/>
    <lineage>
        <taxon>Bacteria</taxon>
        <taxon>Pseudomonadati</taxon>
        <taxon>Verrucomicrobiota</taxon>
        <taxon>Opitutia</taxon>
        <taxon>Puniceicoccales</taxon>
        <taxon>Cerasicoccaceae</taxon>
        <taxon>Ruficoccus</taxon>
    </lineage>
</organism>
<keyword evidence="1" id="KW-0812">Transmembrane</keyword>
<feature type="transmembrane region" description="Helical" evidence="1">
    <location>
        <begin position="55"/>
        <end position="79"/>
    </location>
</feature>
<evidence type="ECO:0000313" key="2">
    <source>
        <dbReference type="EMBL" id="MBC2595597.1"/>
    </source>
</evidence>